<dbReference type="SUPFAM" id="SSF50978">
    <property type="entry name" value="WD40 repeat-like"/>
    <property type="match status" value="2"/>
</dbReference>
<dbReference type="SUPFAM" id="SSF82171">
    <property type="entry name" value="DPP6 N-terminal domain-like"/>
    <property type="match status" value="1"/>
</dbReference>
<feature type="repeat" description="WD" evidence="5">
    <location>
        <begin position="142"/>
        <end position="183"/>
    </location>
</feature>
<dbReference type="Gene3D" id="2.130.10.10">
    <property type="entry name" value="YVTN repeat-like/Quinoprotein amine dehydrogenase"/>
    <property type="match status" value="3"/>
</dbReference>
<feature type="repeat" description="WD" evidence="5">
    <location>
        <begin position="360"/>
        <end position="401"/>
    </location>
</feature>
<dbReference type="GO" id="GO:0034388">
    <property type="term" value="C:Pwp2p-containing subcomplex of 90S preribosome"/>
    <property type="evidence" value="ECO:0007669"/>
    <property type="project" value="TreeGrafter"/>
</dbReference>
<dbReference type="PROSITE" id="PS50082">
    <property type="entry name" value="WD_REPEATS_2"/>
    <property type="match status" value="5"/>
</dbReference>
<comment type="caution">
    <text evidence="7">The sequence shown here is derived from an EMBL/GenBank/DDBJ whole genome shotgun (WGS) entry which is preliminary data.</text>
</comment>
<dbReference type="InterPro" id="IPR020472">
    <property type="entry name" value="WD40_PAC1"/>
</dbReference>
<dbReference type="InterPro" id="IPR001680">
    <property type="entry name" value="WD40_rpt"/>
</dbReference>
<dbReference type="SMART" id="SM00320">
    <property type="entry name" value="WD40"/>
    <property type="match status" value="12"/>
</dbReference>
<evidence type="ECO:0000256" key="3">
    <source>
        <dbReference type="ARBA" id="ARBA00022574"/>
    </source>
</evidence>
<dbReference type="PANTHER" id="PTHR19858">
    <property type="entry name" value="WD40 REPEAT PROTEIN"/>
    <property type="match status" value="1"/>
</dbReference>
<dbReference type="FunFam" id="2.130.10.10:FF:000602">
    <property type="entry name" value="Periodic tryptophan protein 2"/>
    <property type="match status" value="1"/>
</dbReference>
<keyword evidence="8" id="KW-1185">Reference proteome</keyword>
<dbReference type="EMBL" id="NDIQ01000001">
    <property type="protein sequence ID" value="PRT53626.1"/>
    <property type="molecule type" value="Genomic_DNA"/>
</dbReference>
<dbReference type="GO" id="GO:0000028">
    <property type="term" value="P:ribosomal small subunit assembly"/>
    <property type="evidence" value="ECO:0007669"/>
    <property type="project" value="TreeGrafter"/>
</dbReference>
<dbReference type="CDD" id="cd00200">
    <property type="entry name" value="WD40"/>
    <property type="match status" value="1"/>
</dbReference>
<evidence type="ECO:0000256" key="2">
    <source>
        <dbReference type="ARBA" id="ARBA00022553"/>
    </source>
</evidence>
<name>A0A2T0FF52_9ASCO</name>
<dbReference type="RefSeq" id="XP_024663572.1">
    <property type="nucleotide sequence ID" value="XM_024807804.1"/>
</dbReference>
<dbReference type="InterPro" id="IPR007148">
    <property type="entry name" value="SSU_processome_Utp12"/>
</dbReference>
<dbReference type="OrthoDB" id="3142434at2759"/>
<dbReference type="STRING" id="45607.A0A2T0FF52"/>
<feature type="domain" description="Small-subunit processome Utp12" evidence="6">
    <location>
        <begin position="723"/>
        <end position="824"/>
    </location>
</feature>
<evidence type="ECO:0000313" key="8">
    <source>
        <dbReference type="Proteomes" id="UP000238350"/>
    </source>
</evidence>
<comment type="similarity">
    <text evidence="1">Belongs to the WD repeat PWP2 family.</text>
</comment>
<dbReference type="InterPro" id="IPR019775">
    <property type="entry name" value="WD40_repeat_CS"/>
</dbReference>
<keyword evidence="2" id="KW-0597">Phosphoprotein</keyword>
<feature type="repeat" description="WD" evidence="5">
    <location>
        <begin position="495"/>
        <end position="529"/>
    </location>
</feature>
<keyword evidence="3 5" id="KW-0853">WD repeat</keyword>
<dbReference type="PANTHER" id="PTHR19858:SF0">
    <property type="entry name" value="PERIODIC TRYPTOPHAN PROTEIN 2 HOMOLOG"/>
    <property type="match status" value="1"/>
</dbReference>
<dbReference type="PRINTS" id="PR00320">
    <property type="entry name" value="GPROTEINBRPT"/>
</dbReference>
<reference evidence="7 8" key="1">
    <citation type="submission" date="2017-04" db="EMBL/GenBank/DDBJ databases">
        <title>Genome sequencing of [Candida] sorbophila.</title>
        <authorList>
            <person name="Ahn J.O."/>
        </authorList>
    </citation>
    <scope>NUCLEOTIDE SEQUENCE [LARGE SCALE GENOMIC DNA]</scope>
    <source>
        <strain evidence="7 8">DS02</strain>
    </source>
</reference>
<feature type="repeat" description="WD" evidence="5">
    <location>
        <begin position="446"/>
        <end position="478"/>
    </location>
</feature>
<dbReference type="PROSITE" id="PS00678">
    <property type="entry name" value="WD_REPEATS_1"/>
    <property type="match status" value="2"/>
</dbReference>
<dbReference type="InterPro" id="IPR036322">
    <property type="entry name" value="WD40_repeat_dom_sf"/>
</dbReference>
<dbReference type="Pfam" id="PF04003">
    <property type="entry name" value="Utp12"/>
    <property type="match status" value="1"/>
</dbReference>
<dbReference type="Proteomes" id="UP000238350">
    <property type="component" value="Unassembled WGS sequence"/>
</dbReference>
<protein>
    <submittedName>
        <fullName evidence="7">Periodic tryptophan protein 2</fullName>
    </submittedName>
</protein>
<dbReference type="PROSITE" id="PS50294">
    <property type="entry name" value="WD_REPEATS_REGION"/>
    <property type="match status" value="4"/>
</dbReference>
<evidence type="ECO:0000256" key="4">
    <source>
        <dbReference type="ARBA" id="ARBA00022737"/>
    </source>
</evidence>
<dbReference type="GeneID" id="36514995"/>
<evidence type="ECO:0000256" key="5">
    <source>
        <dbReference type="PROSITE-ProRule" id="PRU00221"/>
    </source>
</evidence>
<gene>
    <name evidence="7" type="ORF">B9G98_01246</name>
</gene>
<dbReference type="GO" id="GO:0032040">
    <property type="term" value="C:small-subunit processome"/>
    <property type="evidence" value="ECO:0007669"/>
    <property type="project" value="TreeGrafter"/>
</dbReference>
<evidence type="ECO:0000259" key="6">
    <source>
        <dbReference type="Pfam" id="PF04003"/>
    </source>
</evidence>
<accession>A0A2T0FF52</accession>
<feature type="repeat" description="WD" evidence="5">
    <location>
        <begin position="318"/>
        <end position="359"/>
    </location>
</feature>
<dbReference type="Pfam" id="PF00400">
    <property type="entry name" value="WD40"/>
    <property type="match status" value="7"/>
</dbReference>
<dbReference type="AlphaFoldDB" id="A0A2T0FF52"/>
<evidence type="ECO:0000313" key="7">
    <source>
        <dbReference type="EMBL" id="PRT53626.1"/>
    </source>
</evidence>
<sequence length="835" mass="92694">MSVDYKLANIFGTVYTQGNLVFTPDGTCVLSPVGNRVSCFDVVNNKSFTFTYEHRKNVARIAINSKSTLMLSVDENGRGILVNFRLRTVLHHFNFKDPVAAVEFSPDGSHIAVASGRQIQMWRTPSVLDDRQFSPFVKRRTYTGHFSEVTSIQWSSDSRFFLTAAKDMTAHIYSLHSDDAEAASTLAGHRDAVVGAFFSQDQETIYTVSKDGAQFEWQYDEEVDRWVIVDKHFFMQNAKVRCADFHAASNLLVVGFSSGLFGLYELPSGNMIQSLSISQNNVDFVAINKTGEWLLFGASKLGQLLVWEWQSETYVLKQQSHFDALNALEYSPDGTKIVTGADDGKIKVWDAKSGFCIVTFTQHQAAVTSLVFSKRGNVLFSASLDGSVRAWDLLRYRNFRTLTAPKRLQFTSLAVDASGELVCAGSLNDFDIHIWNVQTSQLVDRLSGHEGPVSALDFSPDGSLLASGSWDHTARMWNFFGRTAVSEPIQLQTEVLDLQFSPDASNIAVSTMDGQISVWNVKSSDQVAIIDGRKDIVGGRHAADRFSSQNSARAKHFTNICFSSDGKMLLAGGNSKHVCLYDVANQVLLRKITISKNMALEGTLEMLISKKMTEAGSLDLIDTNGENSDLEDRIDDTLPGASRGDLSARRVRPEIRTSGIKFSPTSASFSTASTEGLLVYAIDTKVQFDPVDLDVDVTVDACIEALNRHEFLQALIMAFRLGESMLLDRVYLSIPIEDVPLVVRDLPQVYIKRLLVLLGEKGQENPHIEFNLCWLRYTLESHGRYIADNRADMAAALRDAQRFIIATKKVTTVAQENVYRANALQVTAALPAREQ</sequence>
<organism evidence="7 8">
    <name type="scientific">Wickerhamiella sorbophila</name>
    <dbReference type="NCBI Taxonomy" id="45607"/>
    <lineage>
        <taxon>Eukaryota</taxon>
        <taxon>Fungi</taxon>
        <taxon>Dikarya</taxon>
        <taxon>Ascomycota</taxon>
        <taxon>Saccharomycotina</taxon>
        <taxon>Dipodascomycetes</taxon>
        <taxon>Dipodascales</taxon>
        <taxon>Trichomonascaceae</taxon>
        <taxon>Wickerhamiella</taxon>
    </lineage>
</organism>
<dbReference type="GO" id="GO:0000462">
    <property type="term" value="P:maturation of SSU-rRNA from tricistronic rRNA transcript (SSU-rRNA, 5.8S rRNA, LSU-rRNA)"/>
    <property type="evidence" value="ECO:0007669"/>
    <property type="project" value="TreeGrafter"/>
</dbReference>
<evidence type="ECO:0000256" key="1">
    <source>
        <dbReference type="ARBA" id="ARBA00010226"/>
    </source>
</evidence>
<dbReference type="InterPro" id="IPR027145">
    <property type="entry name" value="PWP2"/>
</dbReference>
<keyword evidence="4" id="KW-0677">Repeat</keyword>
<dbReference type="InterPro" id="IPR015943">
    <property type="entry name" value="WD40/YVTN_repeat-like_dom_sf"/>
</dbReference>
<proteinExistence type="inferred from homology"/>